<accession>A0ABM7MFP4</accession>
<protein>
    <submittedName>
        <fullName evidence="3">Uncharacterized protein</fullName>
    </submittedName>
</protein>
<keyword evidence="2" id="KW-0472">Membrane</keyword>
<reference evidence="3" key="1">
    <citation type="journal article" date="2022" name="Arch. Microbiol.">
        <title>Thiomicrorhabdus immobilis sp. nov., a mesophilic sulfur-oxidizing bacterium isolated from sediment of a brackish lake in northern Japan.</title>
        <authorList>
            <person name="Kojima H."/>
            <person name="Mochizuki J."/>
            <person name="Kanda M."/>
            <person name="Watanabe T."/>
            <person name="Fukui M."/>
        </authorList>
    </citation>
    <scope>NUCLEOTIDE SEQUENCE</scope>
    <source>
        <strain evidence="3">Am19</strain>
    </source>
</reference>
<feature type="region of interest" description="Disordered" evidence="1">
    <location>
        <begin position="39"/>
        <end position="124"/>
    </location>
</feature>
<evidence type="ECO:0000313" key="4">
    <source>
        <dbReference type="Proteomes" id="UP001054820"/>
    </source>
</evidence>
<proteinExistence type="predicted"/>
<evidence type="ECO:0000256" key="2">
    <source>
        <dbReference type="SAM" id="Phobius"/>
    </source>
</evidence>
<gene>
    <name evidence="3" type="ORF">THMIRHAM_20970</name>
</gene>
<keyword evidence="2" id="KW-1133">Transmembrane helix</keyword>
<keyword evidence="4" id="KW-1185">Reference proteome</keyword>
<sequence>MKVKQVVYIVLGFVLIVGIAYWMVNHLIPANQPEISVENHSVESPEYSNIHEKSQQDSGFPNMPGSPDGQTPSGRGFNDDGAGLTEGNDIPKGTQENGVGGPFVDLGVQSSSSEKDTKDALSPEEQKRLKLNVIRDELKKIALGDPQSVDFNKLDALLVELQEMGDENGVVGGVNIPQLRKIIAQSNKIIETSQNKGLLPGEDKNEKLKDEVKTLQDLQQGIIIKHE</sequence>
<dbReference type="RefSeq" id="WP_237261777.1">
    <property type="nucleotide sequence ID" value="NZ_AP024202.1"/>
</dbReference>
<dbReference type="Proteomes" id="UP001054820">
    <property type="component" value="Chromosome"/>
</dbReference>
<name>A0ABM7MFP4_9GAMM</name>
<feature type="transmembrane region" description="Helical" evidence="2">
    <location>
        <begin position="7"/>
        <end position="24"/>
    </location>
</feature>
<dbReference type="EMBL" id="AP024202">
    <property type="protein sequence ID" value="BCN94312.1"/>
    <property type="molecule type" value="Genomic_DNA"/>
</dbReference>
<organism evidence="3 4">
    <name type="scientific">Thiomicrorhabdus immobilis</name>
    <dbReference type="NCBI Taxonomy" id="2791037"/>
    <lineage>
        <taxon>Bacteria</taxon>
        <taxon>Pseudomonadati</taxon>
        <taxon>Pseudomonadota</taxon>
        <taxon>Gammaproteobacteria</taxon>
        <taxon>Thiotrichales</taxon>
        <taxon>Piscirickettsiaceae</taxon>
        <taxon>Thiomicrorhabdus</taxon>
    </lineage>
</organism>
<feature type="compositionally biased region" description="Basic and acidic residues" evidence="1">
    <location>
        <begin position="113"/>
        <end position="124"/>
    </location>
</feature>
<evidence type="ECO:0000256" key="1">
    <source>
        <dbReference type="SAM" id="MobiDB-lite"/>
    </source>
</evidence>
<keyword evidence="2" id="KW-0812">Transmembrane</keyword>
<evidence type="ECO:0000313" key="3">
    <source>
        <dbReference type="EMBL" id="BCN94312.1"/>
    </source>
</evidence>